<sequence>MQDEQSGGGSGPGGFGGVTYDDYYIPNQGSPYPRDFIVDQNGTLVYANNEIDTEYMIYIIEDLLVDGSLQTFYSKIIPDEITLYPVYPNPFNPVTTILFDLPNIEMLSTTFLYVYDLNGRIIETLVEDFTEPGTHKVHWNAEQYASGIYFVRLGSGSKIRNQKLILLK</sequence>
<reference evidence="2" key="1">
    <citation type="submission" date="2018-05" db="EMBL/GenBank/DDBJ databases">
        <authorList>
            <person name="Lanie J.A."/>
            <person name="Ng W.-L."/>
            <person name="Kazmierczak K.M."/>
            <person name="Andrzejewski T.M."/>
            <person name="Davidsen T.M."/>
            <person name="Wayne K.J."/>
            <person name="Tettelin H."/>
            <person name="Glass J.I."/>
            <person name="Rusch D."/>
            <person name="Podicherti R."/>
            <person name="Tsui H.-C.T."/>
            <person name="Winkler M.E."/>
        </authorList>
    </citation>
    <scope>NUCLEOTIDE SEQUENCE</scope>
</reference>
<dbReference type="EMBL" id="UINC01006374">
    <property type="protein sequence ID" value="SVA27132.1"/>
    <property type="molecule type" value="Genomic_DNA"/>
</dbReference>
<evidence type="ECO:0000313" key="2">
    <source>
        <dbReference type="EMBL" id="SVA27132.1"/>
    </source>
</evidence>
<dbReference type="Pfam" id="PF18962">
    <property type="entry name" value="Por_Secre_tail"/>
    <property type="match status" value="1"/>
</dbReference>
<dbReference type="Gene3D" id="2.60.40.4070">
    <property type="match status" value="1"/>
</dbReference>
<organism evidence="2">
    <name type="scientific">marine metagenome</name>
    <dbReference type="NCBI Taxonomy" id="408172"/>
    <lineage>
        <taxon>unclassified sequences</taxon>
        <taxon>metagenomes</taxon>
        <taxon>ecological metagenomes</taxon>
    </lineage>
</organism>
<feature type="domain" description="Secretion system C-terminal sorting" evidence="1">
    <location>
        <begin position="86"/>
        <end position="165"/>
    </location>
</feature>
<proteinExistence type="predicted"/>
<name>A0A381UFZ7_9ZZZZ</name>
<evidence type="ECO:0000259" key="1">
    <source>
        <dbReference type="Pfam" id="PF18962"/>
    </source>
</evidence>
<dbReference type="InterPro" id="IPR026444">
    <property type="entry name" value="Secre_tail"/>
</dbReference>
<dbReference type="NCBIfam" id="TIGR04183">
    <property type="entry name" value="Por_Secre_tail"/>
    <property type="match status" value="1"/>
</dbReference>
<accession>A0A381UFZ7</accession>
<protein>
    <recommendedName>
        <fullName evidence="1">Secretion system C-terminal sorting domain-containing protein</fullName>
    </recommendedName>
</protein>
<dbReference type="AlphaFoldDB" id="A0A381UFZ7"/>
<gene>
    <name evidence="2" type="ORF">METZ01_LOCUS79986</name>
</gene>